<feature type="compositionally biased region" description="Gly residues" evidence="4">
    <location>
        <begin position="419"/>
        <end position="429"/>
    </location>
</feature>
<dbReference type="VEuPathDB" id="VectorBase:AALB20_028223"/>
<dbReference type="PANTHER" id="PTHR45658:SF122">
    <property type="entry name" value="GATA ZINC FINGER DOMAIN-CONTAINING PROTEIN 6"/>
    <property type="match status" value="1"/>
</dbReference>
<feature type="compositionally biased region" description="Low complexity" evidence="4">
    <location>
        <begin position="1368"/>
        <end position="1385"/>
    </location>
</feature>
<feature type="compositionally biased region" description="Low complexity" evidence="4">
    <location>
        <begin position="906"/>
        <end position="932"/>
    </location>
</feature>
<evidence type="ECO:0000313" key="5">
    <source>
        <dbReference type="EnsemblMetazoa" id="AALB007622-PA"/>
    </source>
</evidence>
<dbReference type="GO" id="GO:0008270">
    <property type="term" value="F:zinc ion binding"/>
    <property type="evidence" value="ECO:0007669"/>
    <property type="project" value="UniProtKB-KW"/>
</dbReference>
<feature type="region of interest" description="Disordered" evidence="4">
    <location>
        <begin position="633"/>
        <end position="722"/>
    </location>
</feature>
<feature type="compositionally biased region" description="Polar residues" evidence="4">
    <location>
        <begin position="776"/>
        <end position="786"/>
    </location>
</feature>
<feature type="compositionally biased region" description="Low complexity" evidence="4">
    <location>
        <begin position="874"/>
        <end position="897"/>
    </location>
</feature>
<keyword evidence="1" id="KW-0479">Metal-binding</keyword>
<reference evidence="5" key="2">
    <citation type="submission" date="2022-08" db="UniProtKB">
        <authorList>
            <consortium name="EnsemblMetazoa"/>
        </authorList>
    </citation>
    <scope>IDENTIFICATION</scope>
    <source>
        <strain evidence="5">STECLA/ALBI9_A</strain>
    </source>
</reference>
<evidence type="ECO:0000256" key="2">
    <source>
        <dbReference type="ARBA" id="ARBA00022771"/>
    </source>
</evidence>
<name>A0A182FM63_ANOAL</name>
<dbReference type="PANTHER" id="PTHR45658">
    <property type="entry name" value="GATA TRANSCRIPTION FACTOR"/>
    <property type="match status" value="1"/>
</dbReference>
<dbReference type="Proteomes" id="UP000069272">
    <property type="component" value="Chromosome 3R"/>
</dbReference>
<feature type="region of interest" description="Disordered" evidence="4">
    <location>
        <begin position="1335"/>
        <end position="1421"/>
    </location>
</feature>
<reference evidence="5 6" key="1">
    <citation type="journal article" date="2017" name="G3 (Bethesda)">
        <title>The Physical Genome Mapping of Anopheles albimanus Corrected Scaffold Misassemblies and Identified Interarm Rearrangements in Genus Anopheles.</title>
        <authorList>
            <person name="Artemov G.N."/>
            <person name="Peery A.N."/>
            <person name="Jiang X."/>
            <person name="Tu Z."/>
            <person name="Stegniy V.N."/>
            <person name="Sharakhova M.V."/>
            <person name="Sharakhov I.V."/>
        </authorList>
    </citation>
    <scope>NUCLEOTIDE SEQUENCE [LARGE SCALE GENOMIC DNA]</scope>
    <source>
        <strain evidence="5 6">ALBI9_A</strain>
    </source>
</reference>
<protein>
    <submittedName>
        <fullName evidence="5">Uncharacterized protein</fullName>
    </submittedName>
</protein>
<keyword evidence="2" id="KW-0863">Zinc-finger</keyword>
<feature type="region of interest" description="Disordered" evidence="4">
    <location>
        <begin position="856"/>
        <end position="945"/>
    </location>
</feature>
<feature type="region of interest" description="Disordered" evidence="4">
    <location>
        <begin position="775"/>
        <end position="814"/>
    </location>
</feature>
<accession>A0A182FM63</accession>
<dbReference type="InterPro" id="IPR051140">
    <property type="entry name" value="GATA_TF"/>
</dbReference>
<proteinExistence type="predicted"/>
<feature type="compositionally biased region" description="Gly residues" evidence="4">
    <location>
        <begin position="712"/>
        <end position="722"/>
    </location>
</feature>
<keyword evidence="3" id="KW-0862">Zinc</keyword>
<feature type="compositionally biased region" description="Low complexity" evidence="4">
    <location>
        <begin position="1344"/>
        <end position="1359"/>
    </location>
</feature>
<feature type="region of interest" description="Disordered" evidence="4">
    <location>
        <begin position="403"/>
        <end position="444"/>
    </location>
</feature>
<evidence type="ECO:0000313" key="6">
    <source>
        <dbReference type="Proteomes" id="UP000069272"/>
    </source>
</evidence>
<keyword evidence="6" id="KW-1185">Reference proteome</keyword>
<evidence type="ECO:0000256" key="3">
    <source>
        <dbReference type="ARBA" id="ARBA00022833"/>
    </source>
</evidence>
<sequence>MCAATAPVTVKQERHDEAEIKEMAEKIMEVHKQQIAKAAATATLQQQQILPGTGGGTVVGGGGAAVRAGGGMLAASSGAQGAVSANGVAAAAAAAAVAAAAGGQANILNYLTRKPSAANTAAANGGATTAGMHVGTGAVAQTGSQNGGANGTKGGAGGTLDGGNPEVCDEESQKGHFGWETFPNKTYIPYILREQERYCSVRMLETRLLGKYLNYLHQDIYTCTCVKSYFITEAESKLLNEINAKHSDMYFGREMFTMNDGVVRLTDAHKFYRFLDVCYHKLMMGCSTPNDKCGFIRINKESVVPYTVRDGQKMVPLFYFEGETDNLRLKADNLSGWDLSYLKFCCKVQGIRNELFASDSVAVISLTDIKGYFPPGTEFEDYWPSKVVDSQLLSGSKSNTTVHWTRQPAHAPQKTSGAMHGGGGGGGSQGRKVTNNSNNNNSSAYQALPTQANLAKSNLQMNSITAAAVQTAQAQAQIRSMQFQQYSSYLNSALSMTPRGSQNQAVPPPLVRSQAAHLSNVGGGGVGGASTGGGGGGGVGNVSGAGSGGVAAAGGGGGGSLRSTSTSNPLPYLNPALSIFATSSSPNGTVNMSRLNHQQISELTTSPGGNRESLLSANAFGGLSLGRNVTITPTSANSSSGGSYQRGTAGQTKSGTYYSNNSHNSQSGVPVAYPKNPPVSITALPVGSPTRASPKGVQARQPPPALIPVQGSDGGGGGGGAGAGSVGQLPYAQNAVDLVTQLTTLFGSDKLEMIQDLLQDMGVGGAIGQARERITSHLTTPSYRDNTTTGSGSAGSSSSVIVHDGGSRRGGGSRVDEYARNQQSVIKSAIGSGNGGSSSGSGSYAYRAHAGPGTLDVIDLSSSPRSNMAGATLSQQHQQQLQQAAVAQQQAQQQQQSSGGGGSSSGGSKRSASGSSGHSGGSSRSSAIISSSSGGGGSSGGSIASSNSYRNASVSVLQQLQQQQQQQAAAAAAAVAAAAAAVVGGVGDTPRNLTIIPELNIGVTPYKPYEVVKKPVENKIIYCVNKTPYRHNEYLMTIFDLKDVFFPYVSLEMCRRVLTALEINLFIGNSLQYQALLEAGRTNVDKMPMVQVTDVMTYMPQLQYMVRSQIQDTPTSKRALPSLTAATGTTGGHGESIANGSGLHAGGWNHLTPSPTLATSFSLGASSGAIGGGSSMVGHGGRKHSYSSSAASAASSGLGMLASSSTSLGSSSHAVGPLAGTASATGPLGLFGTDAGSAFNSLAIGGSASSCLVGGASAYDKKTMSSCRYQQDKVNSVLPEYFSDGSVAAVAAAAAASRALGGGGANHSASVMPSVYSPFSESALVAAAAAAAAVQQQHHHAHLPHLQQQQAQQQQQQQQHHQHHHHQYQSSSQQTVATSQGQATANPLFSPHFGSGPTPYASMQVGGGYETTSGGSSAARSCALPSPTIYPPTPPPSAPWIHPWYGGDTF</sequence>
<feature type="compositionally biased region" description="Polar residues" evidence="4">
    <location>
        <begin position="633"/>
        <end position="668"/>
    </location>
</feature>
<evidence type="ECO:0000256" key="4">
    <source>
        <dbReference type="SAM" id="MobiDB-lite"/>
    </source>
</evidence>
<feature type="compositionally biased region" description="Low complexity" evidence="4">
    <location>
        <begin position="787"/>
        <end position="799"/>
    </location>
</feature>
<dbReference type="VEuPathDB" id="VectorBase:AALB007622"/>
<organism evidence="5 6">
    <name type="scientific">Anopheles albimanus</name>
    <name type="common">New world malaria mosquito</name>
    <dbReference type="NCBI Taxonomy" id="7167"/>
    <lineage>
        <taxon>Eukaryota</taxon>
        <taxon>Metazoa</taxon>
        <taxon>Ecdysozoa</taxon>
        <taxon>Arthropoda</taxon>
        <taxon>Hexapoda</taxon>
        <taxon>Insecta</taxon>
        <taxon>Pterygota</taxon>
        <taxon>Neoptera</taxon>
        <taxon>Endopterygota</taxon>
        <taxon>Diptera</taxon>
        <taxon>Nematocera</taxon>
        <taxon>Culicoidea</taxon>
        <taxon>Culicidae</taxon>
        <taxon>Anophelinae</taxon>
        <taxon>Anopheles</taxon>
    </lineage>
</organism>
<dbReference type="EnsemblMetazoa" id="AALB007622-RA">
    <property type="protein sequence ID" value="AALB007622-PA"/>
    <property type="gene ID" value="AALB007622"/>
</dbReference>
<evidence type="ECO:0000256" key="1">
    <source>
        <dbReference type="ARBA" id="ARBA00022723"/>
    </source>
</evidence>